<evidence type="ECO:0000313" key="2">
    <source>
        <dbReference type="Proteomes" id="UP001375539"/>
    </source>
</evidence>
<proteinExistence type="predicted"/>
<keyword evidence="2" id="KW-1185">Reference proteome</keyword>
<dbReference type="EMBL" id="JBBKAI010000001">
    <property type="protein sequence ID" value="MEJ8654945.1"/>
    <property type="molecule type" value="Genomic_DNA"/>
</dbReference>
<comment type="caution">
    <text evidence="1">The sequence shown here is derived from an EMBL/GenBank/DDBJ whole genome shotgun (WGS) entry which is preliminary data.</text>
</comment>
<reference evidence="1" key="1">
    <citation type="submission" date="2024-03" db="EMBL/GenBank/DDBJ databases">
        <title>Novel Streptomyces species of biotechnological and ecological value are a feature of Machair soil.</title>
        <authorList>
            <person name="Prole J.R."/>
            <person name="Goodfellow M."/>
            <person name="Allenby N."/>
            <person name="Ward A.C."/>
        </authorList>
    </citation>
    <scope>NUCLEOTIDE SEQUENCE</scope>
    <source>
        <strain evidence="1">MS1.AVA.4</strain>
    </source>
</reference>
<gene>
    <name evidence="1" type="ORF">WKI58_00060</name>
</gene>
<evidence type="ECO:0000313" key="1">
    <source>
        <dbReference type="EMBL" id="MEJ8654945.1"/>
    </source>
</evidence>
<accession>A0ACC6Q9J9</accession>
<protein>
    <submittedName>
        <fullName evidence="1">Uncharacterized protein</fullName>
    </submittedName>
</protein>
<organism evidence="1 2">
    <name type="scientific">Streptomyces pratisoli</name>
    <dbReference type="NCBI Taxonomy" id="3139917"/>
    <lineage>
        <taxon>Bacteria</taxon>
        <taxon>Bacillati</taxon>
        <taxon>Actinomycetota</taxon>
        <taxon>Actinomycetes</taxon>
        <taxon>Kitasatosporales</taxon>
        <taxon>Streptomycetaceae</taxon>
        <taxon>Streptomyces</taxon>
    </lineage>
</organism>
<name>A0ACC6Q9J9_9ACTN</name>
<sequence length="47" mass="5156">MLEKFAFRLNTESKPSSLWHARCADALHDSSVMSAPALAAHVKDFPA</sequence>
<dbReference type="Proteomes" id="UP001375539">
    <property type="component" value="Unassembled WGS sequence"/>
</dbReference>